<evidence type="ECO:0000313" key="1">
    <source>
        <dbReference type="EMBL" id="KAK3794329.1"/>
    </source>
</evidence>
<name>A0AAE1AV91_9GAST</name>
<gene>
    <name evidence="1" type="ORF">RRG08_060999</name>
</gene>
<evidence type="ECO:0000313" key="2">
    <source>
        <dbReference type="Proteomes" id="UP001283361"/>
    </source>
</evidence>
<protein>
    <submittedName>
        <fullName evidence="1">Uncharacterized protein</fullName>
    </submittedName>
</protein>
<reference evidence="1" key="1">
    <citation type="journal article" date="2023" name="G3 (Bethesda)">
        <title>A reference genome for the long-term kleptoplast-retaining sea slug Elysia crispata morphotype clarki.</title>
        <authorList>
            <person name="Eastman K.E."/>
            <person name="Pendleton A.L."/>
            <person name="Shaikh M.A."/>
            <person name="Suttiyut T."/>
            <person name="Ogas R."/>
            <person name="Tomko P."/>
            <person name="Gavelis G."/>
            <person name="Widhalm J.R."/>
            <person name="Wisecaver J.H."/>
        </authorList>
    </citation>
    <scope>NUCLEOTIDE SEQUENCE</scope>
    <source>
        <strain evidence="1">ECLA1</strain>
    </source>
</reference>
<dbReference type="EMBL" id="JAWDGP010001129">
    <property type="protein sequence ID" value="KAK3794329.1"/>
    <property type="molecule type" value="Genomic_DNA"/>
</dbReference>
<accession>A0AAE1AV91</accession>
<dbReference type="Proteomes" id="UP001283361">
    <property type="component" value="Unassembled WGS sequence"/>
</dbReference>
<organism evidence="1 2">
    <name type="scientific">Elysia crispata</name>
    <name type="common">lettuce slug</name>
    <dbReference type="NCBI Taxonomy" id="231223"/>
    <lineage>
        <taxon>Eukaryota</taxon>
        <taxon>Metazoa</taxon>
        <taxon>Spiralia</taxon>
        <taxon>Lophotrochozoa</taxon>
        <taxon>Mollusca</taxon>
        <taxon>Gastropoda</taxon>
        <taxon>Heterobranchia</taxon>
        <taxon>Euthyneura</taxon>
        <taxon>Panpulmonata</taxon>
        <taxon>Sacoglossa</taxon>
        <taxon>Placobranchoidea</taxon>
        <taxon>Plakobranchidae</taxon>
        <taxon>Elysia</taxon>
    </lineage>
</organism>
<sequence length="128" mass="13688">MKLLQVVTKLDRSRVEIRADTIRHVRVTSAALSCLFKGRVQDKQRLGMSLSYTASRGQISPVTVAAVWASAVAVPALQAWITSIDVGPCLACLILFLGVGFPAAVNLTVQYVCPTPGKDLSQSFGVQS</sequence>
<dbReference type="AlphaFoldDB" id="A0AAE1AV91"/>
<keyword evidence="2" id="KW-1185">Reference proteome</keyword>
<proteinExistence type="predicted"/>
<comment type="caution">
    <text evidence="1">The sequence shown here is derived from an EMBL/GenBank/DDBJ whole genome shotgun (WGS) entry which is preliminary data.</text>
</comment>